<name>A0A916VVF7_9HYPH</name>
<protein>
    <recommendedName>
        <fullName evidence="4">Methyltransferase</fullName>
        <ecNumber evidence="4">2.1.1.-</ecNumber>
    </recommendedName>
</protein>
<dbReference type="Pfam" id="PF01555">
    <property type="entry name" value="N6_N4_Mtase"/>
    <property type="match status" value="1"/>
</dbReference>
<dbReference type="GO" id="GO:0009007">
    <property type="term" value="F:site-specific DNA-methyltransferase (adenine-specific) activity"/>
    <property type="evidence" value="ECO:0007669"/>
    <property type="project" value="UniProtKB-EC"/>
</dbReference>
<comment type="caution">
    <text evidence="6">The sequence shown here is derived from an EMBL/GenBank/DDBJ whole genome shotgun (WGS) entry which is preliminary data.</text>
</comment>
<feature type="domain" description="DNA methylase N-4/N-6" evidence="5">
    <location>
        <begin position="22"/>
        <end position="75"/>
    </location>
</feature>
<comment type="similarity">
    <text evidence="4">Belongs to the N(4)/N(6)-methyltransferase family.</text>
</comment>
<evidence type="ECO:0000313" key="7">
    <source>
        <dbReference type="Proteomes" id="UP000596977"/>
    </source>
</evidence>
<accession>A0A916VVF7</accession>
<dbReference type="CDD" id="cd02440">
    <property type="entry name" value="AdoMet_MTases"/>
    <property type="match status" value="1"/>
</dbReference>
<keyword evidence="1" id="KW-0489">Methyltransferase</keyword>
<keyword evidence="7" id="KW-1185">Reference proteome</keyword>
<dbReference type="AlphaFoldDB" id="A0A916VVF7"/>
<evidence type="ECO:0000259" key="5">
    <source>
        <dbReference type="Pfam" id="PF01555"/>
    </source>
</evidence>
<dbReference type="InterPro" id="IPR002941">
    <property type="entry name" value="DNA_methylase_N4/N6"/>
</dbReference>
<dbReference type="Proteomes" id="UP000596977">
    <property type="component" value="Unassembled WGS sequence"/>
</dbReference>
<comment type="catalytic activity">
    <reaction evidence="3">
        <text>a 2'-deoxyadenosine in DNA + S-adenosyl-L-methionine = an N(6)-methyl-2'-deoxyadenosine in DNA + S-adenosyl-L-homocysteine + H(+)</text>
        <dbReference type="Rhea" id="RHEA:15197"/>
        <dbReference type="Rhea" id="RHEA-COMP:12418"/>
        <dbReference type="Rhea" id="RHEA-COMP:12419"/>
        <dbReference type="ChEBI" id="CHEBI:15378"/>
        <dbReference type="ChEBI" id="CHEBI:57856"/>
        <dbReference type="ChEBI" id="CHEBI:59789"/>
        <dbReference type="ChEBI" id="CHEBI:90615"/>
        <dbReference type="ChEBI" id="CHEBI:90616"/>
        <dbReference type="EC" id="2.1.1.72"/>
    </reaction>
</comment>
<evidence type="ECO:0000313" key="6">
    <source>
        <dbReference type="EMBL" id="GGA40244.1"/>
    </source>
</evidence>
<dbReference type="InterPro" id="IPR029063">
    <property type="entry name" value="SAM-dependent_MTases_sf"/>
</dbReference>
<gene>
    <name evidence="6" type="ORF">GCM10011499_07210</name>
</gene>
<dbReference type="EC" id="2.1.1.-" evidence="4"/>
<dbReference type="GO" id="GO:0008170">
    <property type="term" value="F:N-methyltransferase activity"/>
    <property type="evidence" value="ECO:0007669"/>
    <property type="project" value="InterPro"/>
</dbReference>
<sequence length="214" mass="24056">MNEVWTIDDRLEPTEFVGFAEDRFPLELAVRVLETFSSPGDTVLDPFVGLGTTFAAGSQTGRKVIGIEVNPERVAHLHRTFAPPHMVIASRVQDVEVASLPPVSLLYCSPPYPTVHLRDDPWGSTYFEDMRDIFQRLATRVRPDGHMVIEVSNVRTKDGFRPLVAQFTQLLGEVFIQTAEIIRTHNSDWPAGPGVNWSAMLVFTPNPPKTHRHE</sequence>
<dbReference type="PRINTS" id="PR00508">
    <property type="entry name" value="S21N4MTFRASE"/>
</dbReference>
<dbReference type="Gene3D" id="3.40.50.150">
    <property type="entry name" value="Vaccinia Virus protein VP39"/>
    <property type="match status" value="2"/>
</dbReference>
<dbReference type="GO" id="GO:0003677">
    <property type="term" value="F:DNA binding"/>
    <property type="evidence" value="ECO:0007669"/>
    <property type="project" value="InterPro"/>
</dbReference>
<evidence type="ECO:0000256" key="2">
    <source>
        <dbReference type="ARBA" id="ARBA00022679"/>
    </source>
</evidence>
<dbReference type="SUPFAM" id="SSF53335">
    <property type="entry name" value="S-adenosyl-L-methionine-dependent methyltransferases"/>
    <property type="match status" value="2"/>
</dbReference>
<evidence type="ECO:0000256" key="1">
    <source>
        <dbReference type="ARBA" id="ARBA00022603"/>
    </source>
</evidence>
<proteinExistence type="inferred from homology"/>
<dbReference type="EMBL" id="BMKB01000001">
    <property type="protein sequence ID" value="GGA40244.1"/>
    <property type="molecule type" value="Genomic_DNA"/>
</dbReference>
<dbReference type="InterPro" id="IPR001091">
    <property type="entry name" value="RM_Methyltransferase"/>
</dbReference>
<dbReference type="GO" id="GO:0032259">
    <property type="term" value="P:methylation"/>
    <property type="evidence" value="ECO:0007669"/>
    <property type="project" value="UniProtKB-KW"/>
</dbReference>
<organism evidence="6 7">
    <name type="scientific">Pelagibacterium lentulum</name>
    <dbReference type="NCBI Taxonomy" id="2029865"/>
    <lineage>
        <taxon>Bacteria</taxon>
        <taxon>Pseudomonadati</taxon>
        <taxon>Pseudomonadota</taxon>
        <taxon>Alphaproteobacteria</taxon>
        <taxon>Hyphomicrobiales</taxon>
        <taxon>Devosiaceae</taxon>
        <taxon>Pelagibacterium</taxon>
    </lineage>
</organism>
<keyword evidence="2" id="KW-0808">Transferase</keyword>
<evidence type="ECO:0000256" key="3">
    <source>
        <dbReference type="ARBA" id="ARBA00047942"/>
    </source>
</evidence>
<evidence type="ECO:0000256" key="4">
    <source>
        <dbReference type="RuleBase" id="RU362026"/>
    </source>
</evidence>
<reference evidence="6 7" key="1">
    <citation type="journal article" date="2014" name="Int. J. Syst. Evol. Microbiol.">
        <title>Complete genome sequence of Corynebacterium casei LMG S-19264T (=DSM 44701T), isolated from a smear-ripened cheese.</title>
        <authorList>
            <consortium name="US DOE Joint Genome Institute (JGI-PGF)"/>
            <person name="Walter F."/>
            <person name="Albersmeier A."/>
            <person name="Kalinowski J."/>
            <person name="Ruckert C."/>
        </authorList>
    </citation>
    <scope>NUCLEOTIDE SEQUENCE [LARGE SCALE GENOMIC DNA]</scope>
    <source>
        <strain evidence="6 7">CGMCC 1.15896</strain>
    </source>
</reference>